<sequence length="103" mass="11623">MSTLLRFAPLVIMMAFVYLIIIVPENKRKKKYRGMLDSLKVNDEVMTKGGIIGKIINIQDNFIILQTGPDKIRIKLDKTGVLTLLSELETNNSSEKKADTKKA</sequence>
<keyword evidence="12" id="KW-1185">Reference proteome</keyword>
<dbReference type="GO" id="GO:0005886">
    <property type="term" value="C:plasma membrane"/>
    <property type="evidence" value="ECO:0007669"/>
    <property type="project" value="UniProtKB-SubCell"/>
</dbReference>
<keyword evidence="8" id="KW-0811">Translocation</keyword>
<dbReference type="GO" id="GO:0015031">
    <property type="term" value="P:protein transport"/>
    <property type="evidence" value="ECO:0007669"/>
    <property type="project" value="UniProtKB-KW"/>
</dbReference>
<evidence type="ECO:0000256" key="1">
    <source>
        <dbReference type="ARBA" id="ARBA00004162"/>
    </source>
</evidence>
<comment type="caution">
    <text evidence="11">The sequence shown here is derived from an EMBL/GenBank/DDBJ whole genome shotgun (WGS) entry which is preliminary data.</text>
</comment>
<dbReference type="InterPro" id="IPR003849">
    <property type="entry name" value="Preprotein_translocase_YajC"/>
</dbReference>
<evidence type="ECO:0000313" key="12">
    <source>
        <dbReference type="Proteomes" id="UP000694308"/>
    </source>
</evidence>
<dbReference type="Pfam" id="PF02699">
    <property type="entry name" value="YajC"/>
    <property type="match status" value="1"/>
</dbReference>
<dbReference type="NCBIfam" id="TIGR00739">
    <property type="entry name" value="yajC"/>
    <property type="match status" value="1"/>
</dbReference>
<proteinExistence type="inferred from homology"/>
<feature type="transmembrane region" description="Helical" evidence="10">
    <location>
        <begin position="6"/>
        <end position="23"/>
    </location>
</feature>
<evidence type="ECO:0000256" key="6">
    <source>
        <dbReference type="ARBA" id="ARBA00022927"/>
    </source>
</evidence>
<dbReference type="PANTHER" id="PTHR33909">
    <property type="entry name" value="SEC TRANSLOCON ACCESSORY COMPLEX SUBUNIT YAJC"/>
    <property type="match status" value="1"/>
</dbReference>
<accession>A0A949TMW1</accession>
<protein>
    <submittedName>
        <fullName evidence="11">Preprotein translocase subunit YajC</fullName>
    </submittedName>
</protein>
<keyword evidence="9 10" id="KW-0472">Membrane</keyword>
<evidence type="ECO:0000256" key="4">
    <source>
        <dbReference type="ARBA" id="ARBA00022475"/>
    </source>
</evidence>
<comment type="similarity">
    <text evidence="2">Belongs to the YajC family.</text>
</comment>
<evidence type="ECO:0000313" key="11">
    <source>
        <dbReference type="EMBL" id="MBV7275310.1"/>
    </source>
</evidence>
<organism evidence="11 12">
    <name type="scientific">Clostridium thailandense</name>
    <dbReference type="NCBI Taxonomy" id="2794346"/>
    <lineage>
        <taxon>Bacteria</taxon>
        <taxon>Bacillati</taxon>
        <taxon>Bacillota</taxon>
        <taxon>Clostridia</taxon>
        <taxon>Eubacteriales</taxon>
        <taxon>Clostridiaceae</taxon>
        <taxon>Clostridium</taxon>
    </lineage>
</organism>
<name>A0A949TMW1_9CLOT</name>
<dbReference type="AlphaFoldDB" id="A0A949TMW1"/>
<gene>
    <name evidence="11" type="primary">yajC</name>
    <name evidence="11" type="ORF">I6U48_20635</name>
</gene>
<evidence type="ECO:0000256" key="2">
    <source>
        <dbReference type="ARBA" id="ARBA00006742"/>
    </source>
</evidence>
<dbReference type="EMBL" id="JAEEGC010000118">
    <property type="protein sequence ID" value="MBV7275310.1"/>
    <property type="molecule type" value="Genomic_DNA"/>
</dbReference>
<evidence type="ECO:0000256" key="10">
    <source>
        <dbReference type="SAM" id="Phobius"/>
    </source>
</evidence>
<evidence type="ECO:0000256" key="7">
    <source>
        <dbReference type="ARBA" id="ARBA00022989"/>
    </source>
</evidence>
<dbReference type="Proteomes" id="UP000694308">
    <property type="component" value="Unassembled WGS sequence"/>
</dbReference>
<keyword evidence="3" id="KW-0813">Transport</keyword>
<keyword evidence="7 10" id="KW-1133">Transmembrane helix</keyword>
<reference evidence="11" key="1">
    <citation type="submission" date="2020-12" db="EMBL/GenBank/DDBJ databases">
        <title>Clostridium thailandense sp. nov., a novel acetogenic bacterium isolated from peat land soil in Thailand.</title>
        <authorList>
            <person name="Chaikitkaew S."/>
            <person name="Birkeland N.K."/>
        </authorList>
    </citation>
    <scope>NUCLEOTIDE SEQUENCE</scope>
    <source>
        <strain evidence="11">PL3</strain>
    </source>
</reference>
<dbReference type="PANTHER" id="PTHR33909:SF1">
    <property type="entry name" value="SEC TRANSLOCON ACCESSORY COMPLEX SUBUNIT YAJC"/>
    <property type="match status" value="1"/>
</dbReference>
<keyword evidence="4" id="KW-1003">Cell membrane</keyword>
<evidence type="ECO:0000256" key="9">
    <source>
        <dbReference type="ARBA" id="ARBA00023136"/>
    </source>
</evidence>
<keyword evidence="6" id="KW-0653">Protein transport</keyword>
<keyword evidence="5 10" id="KW-0812">Transmembrane</keyword>
<evidence type="ECO:0000256" key="5">
    <source>
        <dbReference type="ARBA" id="ARBA00022692"/>
    </source>
</evidence>
<evidence type="ECO:0000256" key="8">
    <source>
        <dbReference type="ARBA" id="ARBA00023010"/>
    </source>
</evidence>
<comment type="subcellular location">
    <subcellularLocation>
        <location evidence="1">Cell membrane</location>
        <topology evidence="1">Single-pass membrane protein</topology>
    </subcellularLocation>
</comment>
<dbReference type="SMART" id="SM01323">
    <property type="entry name" value="YajC"/>
    <property type="match status" value="1"/>
</dbReference>
<evidence type="ECO:0000256" key="3">
    <source>
        <dbReference type="ARBA" id="ARBA00022448"/>
    </source>
</evidence>